<dbReference type="InterPro" id="IPR039425">
    <property type="entry name" value="RNA_pol_sigma-70-like"/>
</dbReference>
<proteinExistence type="inferred from homology"/>
<dbReference type="InterPro" id="IPR013325">
    <property type="entry name" value="RNA_pol_sigma_r2"/>
</dbReference>
<dbReference type="STRING" id="477680.SAMN05421788_103365"/>
<name>A0A173MK51_9BACT</name>
<evidence type="ECO:0000256" key="1">
    <source>
        <dbReference type="ARBA" id="ARBA00010641"/>
    </source>
</evidence>
<keyword evidence="2" id="KW-0805">Transcription regulation</keyword>
<dbReference type="GO" id="GO:0016987">
    <property type="term" value="F:sigma factor activity"/>
    <property type="evidence" value="ECO:0007669"/>
    <property type="project" value="UniProtKB-KW"/>
</dbReference>
<keyword evidence="3" id="KW-0731">Sigma factor</keyword>
<dbReference type="PANTHER" id="PTHR43133">
    <property type="entry name" value="RNA POLYMERASE ECF-TYPE SIGMA FACTO"/>
    <property type="match status" value="1"/>
</dbReference>
<sequence length="186" mass="21854">MEQAQHILAAFVRKARGGDAEALSWLYQQYNRGMFNICTRMTGTRSDAEDILQESFITAFQKLHQLKEDHLFGGWLRKIVVSECIRFAKQTFYWNDWQEHYDDLFDDEVDEAWWQMVSPELIQQEIKLLPDGCRQIFNLYALEDYSHKEIAGLLGISDGTSKSQYQRARLLLKERLTKKITEHGSI</sequence>
<reference evidence="8" key="1">
    <citation type="submission" date="2017-01" db="EMBL/GenBank/DDBJ databases">
        <authorList>
            <person name="Varghese N."/>
            <person name="Submissions S."/>
        </authorList>
    </citation>
    <scope>NUCLEOTIDE SEQUENCE [LARGE SCALE GENOMIC DNA]</scope>
    <source>
        <strain evidence="8">DSM 21054</strain>
    </source>
</reference>
<dbReference type="Gene3D" id="1.10.10.10">
    <property type="entry name" value="Winged helix-like DNA-binding domain superfamily/Winged helix DNA-binding domain"/>
    <property type="match status" value="1"/>
</dbReference>
<evidence type="ECO:0000256" key="3">
    <source>
        <dbReference type="ARBA" id="ARBA00023082"/>
    </source>
</evidence>
<dbReference type="InterPro" id="IPR014284">
    <property type="entry name" value="RNA_pol_sigma-70_dom"/>
</dbReference>
<keyword evidence="4" id="KW-0804">Transcription</keyword>
<evidence type="ECO:0000256" key="4">
    <source>
        <dbReference type="ARBA" id="ARBA00023163"/>
    </source>
</evidence>
<protein>
    <submittedName>
        <fullName evidence="7">RNA polymerase sigma-70 factor, ECF subfamily</fullName>
    </submittedName>
</protein>
<evidence type="ECO:0000259" key="6">
    <source>
        <dbReference type="Pfam" id="PF08281"/>
    </source>
</evidence>
<comment type="similarity">
    <text evidence="1">Belongs to the sigma-70 factor family. ECF subfamily.</text>
</comment>
<dbReference type="CDD" id="cd06171">
    <property type="entry name" value="Sigma70_r4"/>
    <property type="match status" value="1"/>
</dbReference>
<evidence type="ECO:0000313" key="7">
    <source>
        <dbReference type="EMBL" id="SIT08169.1"/>
    </source>
</evidence>
<dbReference type="KEGG" id="fln:FLA_4058"/>
<dbReference type="Pfam" id="PF08281">
    <property type="entry name" value="Sigma70_r4_2"/>
    <property type="match status" value="1"/>
</dbReference>
<dbReference type="InterPro" id="IPR013324">
    <property type="entry name" value="RNA_pol_sigma_r3/r4-like"/>
</dbReference>
<dbReference type="AlphaFoldDB" id="A0A173MK51"/>
<dbReference type="NCBIfam" id="TIGR02937">
    <property type="entry name" value="sigma70-ECF"/>
    <property type="match status" value="1"/>
</dbReference>
<dbReference type="GO" id="GO:0003677">
    <property type="term" value="F:DNA binding"/>
    <property type="evidence" value="ECO:0007669"/>
    <property type="project" value="InterPro"/>
</dbReference>
<dbReference type="InterPro" id="IPR036388">
    <property type="entry name" value="WH-like_DNA-bd_sf"/>
</dbReference>
<evidence type="ECO:0000259" key="5">
    <source>
        <dbReference type="Pfam" id="PF04542"/>
    </source>
</evidence>
<dbReference type="Gene3D" id="1.10.1740.10">
    <property type="match status" value="1"/>
</dbReference>
<feature type="domain" description="RNA polymerase sigma factor 70 region 4 type 2" evidence="6">
    <location>
        <begin position="121"/>
        <end position="171"/>
    </location>
</feature>
<dbReference type="Pfam" id="PF04542">
    <property type="entry name" value="Sigma70_r2"/>
    <property type="match status" value="1"/>
</dbReference>
<evidence type="ECO:0000256" key="2">
    <source>
        <dbReference type="ARBA" id="ARBA00023015"/>
    </source>
</evidence>
<dbReference type="SUPFAM" id="SSF88946">
    <property type="entry name" value="Sigma2 domain of RNA polymerase sigma factors"/>
    <property type="match status" value="1"/>
</dbReference>
<gene>
    <name evidence="7" type="ORF">SAMN05421788_103365</name>
</gene>
<feature type="domain" description="RNA polymerase sigma-70 region 2" evidence="5">
    <location>
        <begin position="26"/>
        <end position="89"/>
    </location>
</feature>
<dbReference type="InterPro" id="IPR007627">
    <property type="entry name" value="RNA_pol_sigma70_r2"/>
</dbReference>
<evidence type="ECO:0000313" key="8">
    <source>
        <dbReference type="Proteomes" id="UP000186917"/>
    </source>
</evidence>
<accession>A0A173MK51</accession>
<dbReference type="PANTHER" id="PTHR43133:SF46">
    <property type="entry name" value="RNA POLYMERASE SIGMA-70 FACTOR ECF SUBFAMILY"/>
    <property type="match status" value="1"/>
</dbReference>
<dbReference type="Proteomes" id="UP000186917">
    <property type="component" value="Unassembled WGS sequence"/>
</dbReference>
<organism evidence="7 8">
    <name type="scientific">Filimonas lacunae</name>
    <dbReference type="NCBI Taxonomy" id="477680"/>
    <lineage>
        <taxon>Bacteria</taxon>
        <taxon>Pseudomonadati</taxon>
        <taxon>Bacteroidota</taxon>
        <taxon>Chitinophagia</taxon>
        <taxon>Chitinophagales</taxon>
        <taxon>Chitinophagaceae</taxon>
        <taxon>Filimonas</taxon>
    </lineage>
</organism>
<dbReference type="EMBL" id="FTOR01000003">
    <property type="protein sequence ID" value="SIT08169.1"/>
    <property type="molecule type" value="Genomic_DNA"/>
</dbReference>
<dbReference type="SUPFAM" id="SSF88659">
    <property type="entry name" value="Sigma3 and sigma4 domains of RNA polymerase sigma factors"/>
    <property type="match status" value="1"/>
</dbReference>
<dbReference type="GO" id="GO:0006352">
    <property type="term" value="P:DNA-templated transcription initiation"/>
    <property type="evidence" value="ECO:0007669"/>
    <property type="project" value="InterPro"/>
</dbReference>
<dbReference type="InterPro" id="IPR013249">
    <property type="entry name" value="RNA_pol_sigma70_r4_t2"/>
</dbReference>
<keyword evidence="8" id="KW-1185">Reference proteome</keyword>